<dbReference type="UniPathway" id="UPA00251">
    <property type="reaction ID" value="UER00320"/>
</dbReference>
<dbReference type="PATRIC" id="fig|220754.4.peg.2919"/>
<keyword evidence="12" id="KW-1185">Reference proteome</keyword>
<proteinExistence type="inferred from homology"/>
<evidence type="ECO:0000256" key="7">
    <source>
        <dbReference type="ARBA" id="ARBA00040167"/>
    </source>
</evidence>
<comment type="pathway">
    <text evidence="1 9">Porphyrin-containing compound metabolism; protoporphyrin-IX biosynthesis; coproporphyrinogen-III from 5-aminolevulinate: step 3/4.</text>
</comment>
<dbReference type="Proteomes" id="UP000031972">
    <property type="component" value="Unassembled WGS sequence"/>
</dbReference>
<dbReference type="GO" id="GO:0006780">
    <property type="term" value="P:uroporphyrinogen III biosynthetic process"/>
    <property type="evidence" value="ECO:0007669"/>
    <property type="project" value="UniProtKB-UniRule"/>
</dbReference>
<dbReference type="CDD" id="cd06578">
    <property type="entry name" value="HemD"/>
    <property type="match status" value="1"/>
</dbReference>
<evidence type="ECO:0000256" key="1">
    <source>
        <dbReference type="ARBA" id="ARBA00004772"/>
    </source>
</evidence>
<dbReference type="PANTHER" id="PTHR38042:SF1">
    <property type="entry name" value="UROPORPHYRINOGEN-III SYNTHASE, CHLOROPLASTIC"/>
    <property type="match status" value="1"/>
</dbReference>
<feature type="domain" description="Tetrapyrrole biosynthesis uroporphyrinogen III synthase" evidence="10">
    <location>
        <begin position="12"/>
        <end position="214"/>
    </location>
</feature>
<evidence type="ECO:0000313" key="11">
    <source>
        <dbReference type="EMBL" id="KIL46232.1"/>
    </source>
</evidence>
<dbReference type="GO" id="GO:0006782">
    <property type="term" value="P:protoporphyrinogen IX biosynthetic process"/>
    <property type="evidence" value="ECO:0007669"/>
    <property type="project" value="UniProtKB-UniRule"/>
</dbReference>
<reference evidence="11 12" key="1">
    <citation type="submission" date="2015-01" db="EMBL/GenBank/DDBJ databases">
        <title>Jeotgalibacillus campisalis genome sequencing.</title>
        <authorList>
            <person name="Goh K.M."/>
            <person name="Chan K.-G."/>
            <person name="Yaakop A.S."/>
            <person name="Ee R."/>
            <person name="Gan H.M."/>
            <person name="Chan C.S."/>
        </authorList>
    </citation>
    <scope>NUCLEOTIDE SEQUENCE [LARGE SCALE GENOMIC DNA]</scope>
    <source>
        <strain evidence="11 12">SF-57</strain>
    </source>
</reference>
<name>A0A0C2VBB4_9BACL</name>
<evidence type="ECO:0000256" key="2">
    <source>
        <dbReference type="ARBA" id="ARBA00008133"/>
    </source>
</evidence>
<evidence type="ECO:0000256" key="9">
    <source>
        <dbReference type="RuleBase" id="RU366031"/>
    </source>
</evidence>
<evidence type="ECO:0000256" key="4">
    <source>
        <dbReference type="ARBA" id="ARBA00023239"/>
    </source>
</evidence>
<evidence type="ECO:0000256" key="8">
    <source>
        <dbReference type="ARBA" id="ARBA00048617"/>
    </source>
</evidence>
<dbReference type="Gene3D" id="3.40.50.10090">
    <property type="match status" value="2"/>
</dbReference>
<comment type="caution">
    <text evidence="11">The sequence shown here is derived from an EMBL/GenBank/DDBJ whole genome shotgun (WGS) entry which is preliminary data.</text>
</comment>
<comment type="similarity">
    <text evidence="2 9">Belongs to the uroporphyrinogen-III synthase family.</text>
</comment>
<evidence type="ECO:0000256" key="3">
    <source>
        <dbReference type="ARBA" id="ARBA00013109"/>
    </source>
</evidence>
<sequence>MIETHSIKSDNEKDITNNLPFYSWIVLTSKNSAEYTLNWFGKQKSEWLKSIKIAVIGKKTAQYVKDRGYPVAFCPESFRAAEFIKEFPYDQASETRVLFPQGNLARPTILHAFKQRSIQCDRLILYKTVQPVESRDKLLDAFKNRDFSIITFASPSAVRNFVKIVKDNDNLFDDLLKGNWMIASIGPTTTEELTRFHLPVHVEPEVYTMEAMVEAIAAYKFKEV</sequence>
<dbReference type="Pfam" id="PF02602">
    <property type="entry name" value="HEM4"/>
    <property type="match status" value="1"/>
</dbReference>
<comment type="catalytic activity">
    <reaction evidence="8 9">
        <text>hydroxymethylbilane = uroporphyrinogen III + H2O</text>
        <dbReference type="Rhea" id="RHEA:18965"/>
        <dbReference type="ChEBI" id="CHEBI:15377"/>
        <dbReference type="ChEBI" id="CHEBI:57308"/>
        <dbReference type="ChEBI" id="CHEBI:57845"/>
        <dbReference type="EC" id="4.2.1.75"/>
    </reaction>
</comment>
<evidence type="ECO:0000256" key="5">
    <source>
        <dbReference type="ARBA" id="ARBA00023244"/>
    </source>
</evidence>
<dbReference type="PANTHER" id="PTHR38042">
    <property type="entry name" value="UROPORPHYRINOGEN-III SYNTHASE, CHLOROPLASTIC"/>
    <property type="match status" value="1"/>
</dbReference>
<evidence type="ECO:0000259" key="10">
    <source>
        <dbReference type="Pfam" id="PF02602"/>
    </source>
</evidence>
<comment type="function">
    <text evidence="6 9">Catalyzes cyclization of the linear tetrapyrrole, hydroxymethylbilane, to the macrocyclic uroporphyrinogen III.</text>
</comment>
<protein>
    <recommendedName>
        <fullName evidence="7 9">Uroporphyrinogen-III synthase</fullName>
        <ecNumber evidence="3 9">4.2.1.75</ecNumber>
    </recommendedName>
</protein>
<evidence type="ECO:0000256" key="6">
    <source>
        <dbReference type="ARBA" id="ARBA00037589"/>
    </source>
</evidence>
<accession>A0A0C2VBB4</accession>
<dbReference type="InterPro" id="IPR003754">
    <property type="entry name" value="4pyrrol_synth_uPrphyn_synth"/>
</dbReference>
<dbReference type="EC" id="4.2.1.75" evidence="3 9"/>
<organism evidence="11 12">
    <name type="scientific">Jeotgalibacillus campisalis</name>
    <dbReference type="NCBI Taxonomy" id="220754"/>
    <lineage>
        <taxon>Bacteria</taxon>
        <taxon>Bacillati</taxon>
        <taxon>Bacillota</taxon>
        <taxon>Bacilli</taxon>
        <taxon>Bacillales</taxon>
        <taxon>Caryophanaceae</taxon>
        <taxon>Jeotgalibacillus</taxon>
    </lineage>
</organism>
<dbReference type="InterPro" id="IPR036108">
    <property type="entry name" value="4pyrrol_syn_uPrphyn_synt_sf"/>
</dbReference>
<dbReference type="InterPro" id="IPR039793">
    <property type="entry name" value="UROS/Hem4"/>
</dbReference>
<dbReference type="SUPFAM" id="SSF69618">
    <property type="entry name" value="HemD-like"/>
    <property type="match status" value="1"/>
</dbReference>
<dbReference type="EMBL" id="JXRR01000017">
    <property type="protein sequence ID" value="KIL46232.1"/>
    <property type="molecule type" value="Genomic_DNA"/>
</dbReference>
<dbReference type="AlphaFoldDB" id="A0A0C2VBB4"/>
<keyword evidence="5 9" id="KW-0627">Porphyrin biosynthesis</keyword>
<keyword evidence="4 9" id="KW-0456">Lyase</keyword>
<evidence type="ECO:0000313" key="12">
    <source>
        <dbReference type="Proteomes" id="UP000031972"/>
    </source>
</evidence>
<gene>
    <name evidence="11" type="ORF">KR50_29070</name>
</gene>
<dbReference type="GO" id="GO:0004852">
    <property type="term" value="F:uroporphyrinogen-III synthase activity"/>
    <property type="evidence" value="ECO:0007669"/>
    <property type="project" value="UniProtKB-UniRule"/>
</dbReference>